<proteinExistence type="predicted"/>
<sequence>MSFHRHFPPLDLSPEPTPPLWVRISQLPCAPHSSPSHTPLKHCACPFFPFVPAGPVNHGSVPLSFLLDHVPHPRFARPTEPAHFHHFGPLVSASAPSPRTEPVHNAIRSLVPVGCKIDAIVPQHAENESDTDTEAAIAVLQDEYQRIAELESQETVILASDPSPTEPSSSKSMFACTDVLVTNSGGDRSPLTARPLREDECNVECSRIEALERMDVGHGKDEVDEEEQRFVEELINIFSTDPAIPPTTRHALHTAIHVSPLALEPLSGPAAPYGTYLSTVILVRRDGRVIFVERDICKLDGKGSEGWARG</sequence>
<dbReference type="Proteomes" id="UP000298327">
    <property type="component" value="Unassembled WGS sequence"/>
</dbReference>
<comment type="caution">
    <text evidence="1">The sequence shown here is derived from an EMBL/GenBank/DDBJ whole genome shotgun (WGS) entry which is preliminary data.</text>
</comment>
<dbReference type="InterPro" id="IPR008551">
    <property type="entry name" value="TANGO2"/>
</dbReference>
<dbReference type="OrthoDB" id="191601at2759"/>
<dbReference type="EMBL" id="SEOQ01000039">
    <property type="protein sequence ID" value="TFY71723.1"/>
    <property type="molecule type" value="Genomic_DNA"/>
</dbReference>
<evidence type="ECO:0000313" key="2">
    <source>
        <dbReference type="Proteomes" id="UP000298327"/>
    </source>
</evidence>
<organism evidence="1 2">
    <name type="scientific">Dentipellis fragilis</name>
    <dbReference type="NCBI Taxonomy" id="205917"/>
    <lineage>
        <taxon>Eukaryota</taxon>
        <taxon>Fungi</taxon>
        <taxon>Dikarya</taxon>
        <taxon>Basidiomycota</taxon>
        <taxon>Agaricomycotina</taxon>
        <taxon>Agaricomycetes</taxon>
        <taxon>Russulales</taxon>
        <taxon>Hericiaceae</taxon>
        <taxon>Dentipellis</taxon>
    </lineage>
</organism>
<keyword evidence="2" id="KW-1185">Reference proteome</keyword>
<dbReference type="Pfam" id="PF05742">
    <property type="entry name" value="TANGO2"/>
    <property type="match status" value="1"/>
</dbReference>
<evidence type="ECO:0000313" key="1">
    <source>
        <dbReference type="EMBL" id="TFY71723.1"/>
    </source>
</evidence>
<gene>
    <name evidence="1" type="ORF">EVG20_g1288</name>
</gene>
<dbReference type="AlphaFoldDB" id="A0A4Y9ZD05"/>
<accession>A0A4Y9ZD05</accession>
<reference evidence="1 2" key="1">
    <citation type="submission" date="2019-02" db="EMBL/GenBank/DDBJ databases">
        <title>Genome sequencing of the rare red list fungi Dentipellis fragilis.</title>
        <authorList>
            <person name="Buettner E."/>
            <person name="Kellner H."/>
        </authorList>
    </citation>
    <scope>NUCLEOTIDE SEQUENCE [LARGE SCALE GENOMIC DNA]</scope>
    <source>
        <strain evidence="1 2">DSM 105465</strain>
    </source>
</reference>
<protein>
    <submittedName>
        <fullName evidence="1">Uncharacterized protein</fullName>
    </submittedName>
</protein>
<name>A0A4Y9ZD05_9AGAM</name>